<keyword evidence="2" id="KW-0812">Transmembrane</keyword>
<protein>
    <recommendedName>
        <fullName evidence="5">Cell division protein FtsL</fullName>
    </recommendedName>
</protein>
<feature type="transmembrane region" description="Helical" evidence="2">
    <location>
        <begin position="44"/>
        <end position="63"/>
    </location>
</feature>
<keyword evidence="4" id="KW-1185">Reference proteome</keyword>
<feature type="region of interest" description="Disordered" evidence="1">
    <location>
        <begin position="1"/>
        <end position="35"/>
    </location>
</feature>
<dbReference type="Proteomes" id="UP000434409">
    <property type="component" value="Unassembled WGS sequence"/>
</dbReference>
<keyword evidence="2" id="KW-1133">Transmembrane helix</keyword>
<dbReference type="AlphaFoldDB" id="A0A6N7V1Q4"/>
<keyword evidence="2" id="KW-0472">Membrane</keyword>
<evidence type="ECO:0000256" key="2">
    <source>
        <dbReference type="SAM" id="Phobius"/>
    </source>
</evidence>
<sequence length="151" mass="17373">MYGNAVENPVYTPERRQKVQEPKRQVSRQVKRNRRRAARMSRGYAVFLGLSFALVMAMGVYYVRLQNNVAAGNRNIIYLQNELTSLKEKNTTDYNAVMNSMNLETVRQRAQNDLGMIYASPQQMIEYTNPVGDYVKKYEAIPSSGKVSKHK</sequence>
<gene>
    <name evidence="3" type="ORF">FYJ34_09560</name>
</gene>
<comment type="caution">
    <text evidence="3">The sequence shown here is derived from an EMBL/GenBank/DDBJ whole genome shotgun (WGS) entry which is preliminary data.</text>
</comment>
<accession>A0A6N7V1Q4</accession>
<proteinExistence type="predicted"/>
<name>A0A6N7V1Q4_9FIRM</name>
<evidence type="ECO:0008006" key="5">
    <source>
        <dbReference type="Google" id="ProtNLM"/>
    </source>
</evidence>
<organism evidence="3 4">
    <name type="scientific">Suipraeoptans intestinalis</name>
    <dbReference type="NCBI Taxonomy" id="2606628"/>
    <lineage>
        <taxon>Bacteria</taxon>
        <taxon>Bacillati</taxon>
        <taxon>Bacillota</taxon>
        <taxon>Clostridia</taxon>
        <taxon>Lachnospirales</taxon>
        <taxon>Lachnospiraceae</taxon>
        <taxon>Suipraeoptans</taxon>
    </lineage>
</organism>
<reference evidence="3 4" key="1">
    <citation type="submission" date="2019-08" db="EMBL/GenBank/DDBJ databases">
        <title>In-depth cultivation of the pig gut microbiome towards novel bacterial diversity and tailored functional studies.</title>
        <authorList>
            <person name="Wylensek D."/>
            <person name="Hitch T.C.A."/>
            <person name="Clavel T."/>
        </authorList>
    </citation>
    <scope>NUCLEOTIDE SEQUENCE [LARGE SCALE GENOMIC DNA]</scope>
    <source>
        <strain evidence="3 4">68-1-5</strain>
    </source>
</reference>
<evidence type="ECO:0000313" key="3">
    <source>
        <dbReference type="EMBL" id="MSR94495.1"/>
    </source>
</evidence>
<dbReference type="EMBL" id="VULY01000018">
    <property type="protein sequence ID" value="MSR94495.1"/>
    <property type="molecule type" value="Genomic_DNA"/>
</dbReference>
<evidence type="ECO:0000256" key="1">
    <source>
        <dbReference type="SAM" id="MobiDB-lite"/>
    </source>
</evidence>
<feature type="compositionally biased region" description="Basic and acidic residues" evidence="1">
    <location>
        <begin position="13"/>
        <end position="24"/>
    </location>
</feature>
<evidence type="ECO:0000313" key="4">
    <source>
        <dbReference type="Proteomes" id="UP000434409"/>
    </source>
</evidence>
<feature type="compositionally biased region" description="Basic residues" evidence="1">
    <location>
        <begin position="25"/>
        <end position="35"/>
    </location>
</feature>